<feature type="binding site" description="in other chain" evidence="7">
    <location>
        <position position="287"/>
    </location>
    <ligand>
        <name>substrate</name>
        <note>ligand shared between dimeric partners</note>
    </ligand>
</feature>
<comment type="catalytic activity">
    <reaction evidence="5 9">
        <text>6-phospho-D-gluconate + NADP(+) = D-ribulose 5-phosphate + CO2 + NADPH</text>
        <dbReference type="Rhea" id="RHEA:10116"/>
        <dbReference type="ChEBI" id="CHEBI:16526"/>
        <dbReference type="ChEBI" id="CHEBI:57783"/>
        <dbReference type="ChEBI" id="CHEBI:58121"/>
        <dbReference type="ChEBI" id="CHEBI:58349"/>
        <dbReference type="ChEBI" id="CHEBI:58759"/>
        <dbReference type="EC" id="1.1.1.44"/>
    </reaction>
</comment>
<evidence type="ECO:0000256" key="3">
    <source>
        <dbReference type="ARBA" id="ARBA00023002"/>
    </source>
</evidence>
<comment type="similarity">
    <text evidence="1 5 9">Belongs to the 6-phosphogluconate dehydrogenase family.</text>
</comment>
<feature type="binding site" evidence="7">
    <location>
        <position position="446"/>
    </location>
    <ligand>
        <name>substrate</name>
        <note>ligand shared between dimeric partners</note>
    </ligand>
</feature>
<feature type="active site" description="Proton donor" evidence="6">
    <location>
        <position position="189"/>
    </location>
</feature>
<dbReference type="SMART" id="SM01350">
    <property type="entry name" value="6PGD"/>
    <property type="match status" value="1"/>
</dbReference>
<dbReference type="GO" id="GO:0050661">
    <property type="term" value="F:NADP binding"/>
    <property type="evidence" value="ECO:0007669"/>
    <property type="project" value="InterPro"/>
</dbReference>
<evidence type="ECO:0000256" key="8">
    <source>
        <dbReference type="PIRSR" id="PIRSR000109-3"/>
    </source>
</evidence>
<dbReference type="SUPFAM" id="SSF51735">
    <property type="entry name" value="NAD(P)-binding Rossmann-fold domains"/>
    <property type="match status" value="1"/>
</dbReference>
<evidence type="ECO:0000256" key="2">
    <source>
        <dbReference type="ARBA" id="ARBA00011738"/>
    </source>
</evidence>
<proteinExistence type="inferred from homology"/>
<comment type="function">
    <text evidence="5">Catalyzes the oxidative decarboxylation of 6-phosphogluconate to ribulose 5-phosphate and CO(2), with concomitant reduction of NADP to NADPH.</text>
</comment>
<dbReference type="AlphaFoldDB" id="A0AAU9VJB3"/>
<dbReference type="PRINTS" id="PR00076">
    <property type="entry name" value="6PGDHDRGNASE"/>
</dbReference>
<feature type="active site" description="Proton acceptor" evidence="6">
    <location>
        <position position="182"/>
    </location>
</feature>
<keyword evidence="13" id="KW-1185">Reference proteome</keyword>
<gene>
    <name evidence="11" type="primary">gndA</name>
    <name evidence="11" type="ORF">ERYAMS2_00792</name>
    <name evidence="12" type="ORF">ERYAMS_00498</name>
</gene>
<dbReference type="RefSeq" id="WP_254007379.1">
    <property type="nucleotide sequence ID" value="NZ_OW659477.1"/>
</dbReference>
<feature type="binding site" evidence="8">
    <location>
        <begin position="74"/>
        <end position="76"/>
    </location>
    <ligand>
        <name>NADP(+)</name>
        <dbReference type="ChEBI" id="CHEBI:58349"/>
    </ligand>
</feature>
<evidence type="ECO:0000256" key="4">
    <source>
        <dbReference type="ARBA" id="ARBA00023064"/>
    </source>
</evidence>
<dbReference type="EC" id="1.1.1.44" evidence="5 9"/>
<feature type="binding site" evidence="8">
    <location>
        <position position="102"/>
    </location>
    <ligand>
        <name>NADP(+)</name>
        <dbReference type="ChEBI" id="CHEBI:58349"/>
    </ligand>
</feature>
<dbReference type="InterPro" id="IPR006114">
    <property type="entry name" value="6PGDH_C"/>
</dbReference>
<dbReference type="Gene3D" id="1.10.1040.10">
    <property type="entry name" value="N-(1-d-carboxylethyl)-l-norvaline Dehydrogenase, domain 2"/>
    <property type="match status" value="1"/>
</dbReference>
<dbReference type="GO" id="GO:0004616">
    <property type="term" value="F:phosphogluconate dehydrogenase (decarboxylating) activity"/>
    <property type="evidence" value="ECO:0007669"/>
    <property type="project" value="UniProtKB-EC"/>
</dbReference>
<dbReference type="FunFam" id="3.40.50.720:FF:000007">
    <property type="entry name" value="6-phosphogluconate dehydrogenase, decarboxylating"/>
    <property type="match status" value="1"/>
</dbReference>
<feature type="binding site" description="in other chain" evidence="7">
    <location>
        <begin position="185"/>
        <end position="186"/>
    </location>
    <ligand>
        <name>substrate</name>
        <note>ligand shared between dimeric partners</note>
    </ligand>
</feature>
<dbReference type="FunFam" id="1.10.1040.10:FF:000002">
    <property type="entry name" value="6-phosphogluconate dehydrogenase, decarboxylating"/>
    <property type="match status" value="1"/>
</dbReference>
<accession>A0AAU9VJB3</accession>
<feature type="binding site" description="in other chain" evidence="7">
    <location>
        <position position="102"/>
    </location>
    <ligand>
        <name>substrate</name>
        <note>ligand shared between dimeric partners</note>
    </ligand>
</feature>
<dbReference type="GO" id="GO:0019521">
    <property type="term" value="P:D-gluconate metabolic process"/>
    <property type="evidence" value="ECO:0007669"/>
    <property type="project" value="UniProtKB-KW"/>
</dbReference>
<dbReference type="EMBL" id="OW659496">
    <property type="protein sequence ID" value="CAH2761605.1"/>
    <property type="molecule type" value="Genomic_DNA"/>
</dbReference>
<feature type="domain" description="6-phosphogluconate dehydrogenase C-terminal" evidence="10">
    <location>
        <begin position="178"/>
        <end position="468"/>
    </location>
</feature>
<dbReference type="EMBL" id="OW659477">
    <property type="protein sequence ID" value="CAH2761604.1"/>
    <property type="molecule type" value="Genomic_DNA"/>
</dbReference>
<dbReference type="NCBIfam" id="NF006765">
    <property type="entry name" value="PRK09287.1"/>
    <property type="match status" value="1"/>
</dbReference>
<reference evidence="11" key="1">
    <citation type="submission" date="2022-04" db="EMBL/GenBank/DDBJ databases">
        <authorList>
            <person name="Forde T."/>
        </authorList>
    </citation>
    <scope>NUCLEOTIDE SEQUENCE</scope>
    <source>
        <strain evidence="11">A18Y016a</strain>
        <strain evidence="12">A18Y020d</strain>
    </source>
</reference>
<feature type="binding site" evidence="7">
    <location>
        <position position="452"/>
    </location>
    <ligand>
        <name>substrate</name>
        <note>ligand shared between dimeric partners</note>
    </ligand>
</feature>
<evidence type="ECO:0000313" key="11">
    <source>
        <dbReference type="EMBL" id="CAH2761604.1"/>
    </source>
</evidence>
<evidence type="ECO:0000256" key="9">
    <source>
        <dbReference type="RuleBase" id="RU000485"/>
    </source>
</evidence>
<evidence type="ECO:0000313" key="14">
    <source>
        <dbReference type="Proteomes" id="UP001154111"/>
    </source>
</evidence>
<keyword evidence="3 5" id="KW-0560">Oxidoreductase</keyword>
<organism evidence="11 14">
    <name type="scientific">Erysipelothrix amsterdamensis</name>
    <dbReference type="NCBI Taxonomy" id="2929157"/>
    <lineage>
        <taxon>Bacteria</taxon>
        <taxon>Bacillati</taxon>
        <taxon>Bacillota</taxon>
        <taxon>Erysipelotrichia</taxon>
        <taxon>Erysipelotrichales</taxon>
        <taxon>Erysipelotrichaceae</taxon>
        <taxon>Erysipelothrix</taxon>
    </lineage>
</organism>
<name>A0AAU9VJB3_9FIRM</name>
<dbReference type="InterPro" id="IPR006115">
    <property type="entry name" value="6PGDH_NADP-bd"/>
</dbReference>
<dbReference type="InterPro" id="IPR008927">
    <property type="entry name" value="6-PGluconate_DH-like_C_sf"/>
</dbReference>
<dbReference type="Proteomes" id="UP001154111">
    <property type="component" value="Chromosome"/>
</dbReference>
<evidence type="ECO:0000256" key="1">
    <source>
        <dbReference type="ARBA" id="ARBA00008419"/>
    </source>
</evidence>
<evidence type="ECO:0000313" key="12">
    <source>
        <dbReference type="EMBL" id="CAH2761605.1"/>
    </source>
</evidence>
<dbReference type="PROSITE" id="PS00461">
    <property type="entry name" value="6PGD"/>
    <property type="match status" value="1"/>
</dbReference>
<feature type="binding site" description="in other chain" evidence="7">
    <location>
        <begin position="128"/>
        <end position="130"/>
    </location>
    <ligand>
        <name>substrate</name>
        <note>ligand shared between dimeric partners</note>
    </ligand>
</feature>
<dbReference type="Proteomes" id="UP001154095">
    <property type="component" value="Chromosome"/>
</dbReference>
<dbReference type="Pfam" id="PF00393">
    <property type="entry name" value="6PGD"/>
    <property type="match status" value="1"/>
</dbReference>
<comment type="subunit">
    <text evidence="2 5">Homodimer.</text>
</comment>
<evidence type="ECO:0000256" key="5">
    <source>
        <dbReference type="PIRNR" id="PIRNR000109"/>
    </source>
</evidence>
<sequence>MKKNDIGVIGLAVMGSNLALNMADHGYNVSIYNRTYAVGQKVIQENPHENLSLFESLEDFVTSLEAPRKIILMVKAGPAVDKVIENLIPLLNKGDIIMDGGNSNFKDTIRRTQEIEALGFRYLGVGISGGEEGARFGPAIMPGGSKDAYQFVSNILEDVSAKAQGEPCCTYIGENGAGHYVKMVHNGIEYADMQLIAESYSILKHVGGFSNEELEAIFTDWNHGELDSFLIEITAQIFGELDPDTGKHMVDVILDTAAQKGTGKWTAEEALNTGTDASLLASAVFARFISAKKEERVQAQDILGFEAPHAQINDREAFIEQVRQALYASKIIAYAQGFDLMKNASVEYGWDLDFGAIAKVFREGCIIRAKFLNRITDAYTLNPELQNLMLDASFKESLLDYQGSLRDVCGLAIQSGISVPAFTNAISYFDAYRNGRSNANLIQAQRDLFGAHTFERVDKQGSFHHEWNPSNEAK</sequence>
<dbReference type="InterPro" id="IPR013328">
    <property type="entry name" value="6PGD_dom2"/>
</dbReference>
<dbReference type="InterPro" id="IPR006113">
    <property type="entry name" value="6PGDH_Gnd/GntZ"/>
</dbReference>
<comment type="pathway">
    <text evidence="5 9">Carbohydrate degradation; pentose phosphate pathway; D-ribulose 5-phosphate from D-glucose 6-phosphate (oxidative stage): step 3/3.</text>
</comment>
<dbReference type="PIRSF" id="PIRSF000109">
    <property type="entry name" value="6PGD"/>
    <property type="match status" value="1"/>
</dbReference>
<dbReference type="Gene3D" id="1.20.5.320">
    <property type="entry name" value="6-Phosphogluconate Dehydrogenase, domain 3"/>
    <property type="match status" value="1"/>
</dbReference>
<evidence type="ECO:0000313" key="13">
    <source>
        <dbReference type="Proteomes" id="UP001154095"/>
    </source>
</evidence>
<feature type="binding site" description="in other chain" evidence="7">
    <location>
        <position position="260"/>
    </location>
    <ligand>
        <name>substrate</name>
        <note>ligand shared between dimeric partners</note>
    </ligand>
</feature>
<dbReference type="GO" id="GO:0006098">
    <property type="term" value="P:pentose-phosphate shunt"/>
    <property type="evidence" value="ECO:0007669"/>
    <property type="project" value="UniProtKB-KW"/>
</dbReference>
<dbReference type="SUPFAM" id="SSF48179">
    <property type="entry name" value="6-phosphogluconate dehydrogenase C-terminal domain-like"/>
    <property type="match status" value="1"/>
</dbReference>
<dbReference type="NCBIfam" id="TIGR00873">
    <property type="entry name" value="gnd"/>
    <property type="match status" value="1"/>
</dbReference>
<protein>
    <recommendedName>
        <fullName evidence="5 9">6-phosphogluconate dehydrogenase, decarboxylating</fullName>
        <ecNumber evidence="5 9">1.1.1.44</ecNumber>
    </recommendedName>
</protein>
<keyword evidence="4 9" id="KW-0311">Gluconate utilization</keyword>
<keyword evidence="5 9" id="KW-0570">Pentose shunt</keyword>
<evidence type="ECO:0000256" key="7">
    <source>
        <dbReference type="PIRSR" id="PIRSR000109-2"/>
    </source>
</evidence>
<feature type="binding site" description="in other chain" evidence="7">
    <location>
        <position position="190"/>
    </location>
    <ligand>
        <name>substrate</name>
        <note>ligand shared between dimeric partners</note>
    </ligand>
</feature>
<feature type="binding site" evidence="8">
    <location>
        <begin position="33"/>
        <end position="35"/>
    </location>
    <ligand>
        <name>NADP(+)</name>
        <dbReference type="ChEBI" id="CHEBI:58349"/>
    </ligand>
</feature>
<dbReference type="InterPro" id="IPR006184">
    <property type="entry name" value="6PGdom_BS"/>
</dbReference>
<dbReference type="InterPro" id="IPR036291">
    <property type="entry name" value="NAD(P)-bd_dom_sf"/>
</dbReference>
<dbReference type="Pfam" id="PF03446">
    <property type="entry name" value="NAD_binding_2"/>
    <property type="match status" value="1"/>
</dbReference>
<feature type="binding site" evidence="8">
    <location>
        <begin position="10"/>
        <end position="15"/>
    </location>
    <ligand>
        <name>NADP(+)</name>
        <dbReference type="ChEBI" id="CHEBI:58349"/>
    </ligand>
</feature>
<dbReference type="Gene3D" id="3.40.50.720">
    <property type="entry name" value="NAD(P)-binding Rossmann-like Domain"/>
    <property type="match status" value="1"/>
</dbReference>
<keyword evidence="5 9" id="KW-0521">NADP</keyword>
<dbReference type="InterPro" id="IPR006183">
    <property type="entry name" value="Pgluconate_DH"/>
</dbReference>
<evidence type="ECO:0000256" key="6">
    <source>
        <dbReference type="PIRSR" id="PIRSR000109-1"/>
    </source>
</evidence>
<evidence type="ECO:0000259" key="10">
    <source>
        <dbReference type="SMART" id="SM01350"/>
    </source>
</evidence>
<dbReference type="PANTHER" id="PTHR11811">
    <property type="entry name" value="6-PHOSPHOGLUCONATE DEHYDROGENASE"/>
    <property type="match status" value="1"/>
</dbReference>